<evidence type="ECO:0000313" key="2">
    <source>
        <dbReference type="EMBL" id="MBC9178634.1"/>
    </source>
</evidence>
<keyword evidence="1" id="KW-1133">Transmembrane helix</keyword>
<accession>A0ABR7RAA4</accession>
<proteinExistence type="predicted"/>
<feature type="transmembrane region" description="Helical" evidence="1">
    <location>
        <begin position="118"/>
        <end position="137"/>
    </location>
</feature>
<feature type="transmembrane region" description="Helical" evidence="1">
    <location>
        <begin position="12"/>
        <end position="31"/>
    </location>
</feature>
<name>A0ABR7RAA4_9PROT</name>
<dbReference type="EMBL" id="JACTUZ010000088">
    <property type="protein sequence ID" value="MBC9178634.1"/>
    <property type="molecule type" value="Genomic_DNA"/>
</dbReference>
<reference evidence="2 3" key="1">
    <citation type="journal article" date="2009" name="Int. J. Syst. Evol. Microbiol.">
        <title>Transfer of Teichococcus ludipueritiae and Muricoccus roseus to the genus Roseomonas, as Roseomonas ludipueritiae comb. nov. and Roseomonas rosea comb. nov., respectively, and emended description of the genus Roseomonas.</title>
        <authorList>
            <person name="Sanchez-Porro C."/>
            <person name="Gallego V."/>
            <person name="Busse H.J."/>
            <person name="Kampfer P."/>
            <person name="Ventosa A."/>
        </authorList>
    </citation>
    <scope>NUCLEOTIDE SEQUENCE [LARGE SCALE GENOMIC DNA]</scope>
    <source>
        <strain evidence="2 3">DSM 14915</strain>
    </source>
</reference>
<evidence type="ECO:0000256" key="1">
    <source>
        <dbReference type="SAM" id="Phobius"/>
    </source>
</evidence>
<keyword evidence="1" id="KW-0812">Transmembrane</keyword>
<dbReference type="RefSeq" id="WP_187779722.1">
    <property type="nucleotide sequence ID" value="NZ_JACTUZ010000088.1"/>
</dbReference>
<evidence type="ECO:0000313" key="3">
    <source>
        <dbReference type="Proteomes" id="UP000603940"/>
    </source>
</evidence>
<gene>
    <name evidence="2" type="ORF">IBL25_16940</name>
</gene>
<comment type="caution">
    <text evidence="2">The sequence shown here is derived from an EMBL/GenBank/DDBJ whole genome shotgun (WGS) entry which is preliminary data.</text>
</comment>
<sequence>MMEFSRFHNGLVWQVSSIFVPFSIAGFAVDFRNDNGDPQVLKLYFVAGGSIGVMLAWTILAEWHRWLWVHSMYSAACIEHVWGYRTAPPAKPALNNWEPPSLLGLQVRSFMGRDLGRLTRWCIAGLVIFAWVLRLAIADELR</sequence>
<feature type="transmembrane region" description="Helical" evidence="1">
    <location>
        <begin position="43"/>
        <end position="63"/>
    </location>
</feature>
<organism evidence="2 3">
    <name type="scientific">Pseudoroseomonas ludipueritiae</name>
    <dbReference type="NCBI Taxonomy" id="198093"/>
    <lineage>
        <taxon>Bacteria</taxon>
        <taxon>Pseudomonadati</taxon>
        <taxon>Pseudomonadota</taxon>
        <taxon>Alphaproteobacteria</taxon>
        <taxon>Acetobacterales</taxon>
        <taxon>Acetobacteraceae</taxon>
        <taxon>Pseudoroseomonas</taxon>
    </lineage>
</organism>
<keyword evidence="1" id="KW-0472">Membrane</keyword>
<dbReference type="Proteomes" id="UP000603940">
    <property type="component" value="Unassembled WGS sequence"/>
</dbReference>
<keyword evidence="3" id="KW-1185">Reference proteome</keyword>
<protein>
    <submittedName>
        <fullName evidence="2">Uncharacterized protein</fullName>
    </submittedName>
</protein>